<keyword evidence="3" id="KW-0274">FAD</keyword>
<evidence type="ECO:0000313" key="6">
    <source>
        <dbReference type="Proteomes" id="UP000635565"/>
    </source>
</evidence>
<dbReference type="Gene3D" id="3.50.50.60">
    <property type="entry name" value="FAD/NAD(P)-binding domain"/>
    <property type="match status" value="1"/>
</dbReference>
<dbReference type="RefSeq" id="WP_201363184.1">
    <property type="nucleotide sequence ID" value="NZ_BNJJ01000009.1"/>
</dbReference>
<dbReference type="Gene3D" id="3.40.30.120">
    <property type="match status" value="1"/>
</dbReference>
<dbReference type="InterPro" id="IPR002938">
    <property type="entry name" value="FAD-bd"/>
</dbReference>
<evidence type="ECO:0000256" key="2">
    <source>
        <dbReference type="ARBA" id="ARBA00022630"/>
    </source>
</evidence>
<sequence>MNTSSHHLDNAEVTPVLIVGGGLVGLSTSLFLSRHGISSLLVERHPGTAIHPRAIGFTPPTMEMFRFAGIEEAIQEIEPPIPEGNNVPLLESLVGQEFDCLQEDIDSLFNDPSSPARGSAIAQDMLEPVLRAQAERLGGDLRFGTELVAFKQDVEGITATIREHKSQNTCMVRARFLVVADGSQSETRKQLGIGQHGIGSMGTFISMIFEADLMELFRKRHAIMCFLSNDTITVGSFVPYPGSSLRPDLFRLDVGYDADEETLADYTEERCIQLIRAAAGIPDLPVRIKTTLSWEMNALVADRFQQERAFLVGDAARTQPPSGGLGGNTGIAEAYNLAWKLAAVLRGEAGEALLTTYDIERRPVADYTSEQVALLSQQRQNEGSDGITVDIRVINRGYRYRVGAFVHETGDEQLPLAQYPHLWQGQPGTHAAHLMLKHRGKPVSTLDLIASHFVLFAGPNGQHWKEAAQNAKDVLHIPLDSYQIGTEAGDLIDTENWFCDAYGITPTGAVLVRPDGFIGWRSKGAEESKQEAQRALIGALSSLLFR</sequence>
<comment type="caution">
    <text evidence="5">The sequence shown here is derived from an EMBL/GenBank/DDBJ whole genome shotgun (WGS) entry which is preliminary data.</text>
</comment>
<dbReference type="InterPro" id="IPR036188">
    <property type="entry name" value="FAD/NAD-bd_sf"/>
</dbReference>
<evidence type="ECO:0000259" key="4">
    <source>
        <dbReference type="Pfam" id="PF01494"/>
    </source>
</evidence>
<gene>
    <name evidence="5" type="ORF">KSZ_35440</name>
</gene>
<feature type="domain" description="FAD-binding" evidence="4">
    <location>
        <begin position="14"/>
        <end position="367"/>
    </location>
</feature>
<dbReference type="PANTHER" id="PTHR43004:SF19">
    <property type="entry name" value="BINDING MONOOXYGENASE, PUTATIVE (JCVI)-RELATED"/>
    <property type="match status" value="1"/>
</dbReference>
<dbReference type="EMBL" id="BNJJ01000009">
    <property type="protein sequence ID" value="GHO85538.1"/>
    <property type="molecule type" value="Genomic_DNA"/>
</dbReference>
<dbReference type="SUPFAM" id="SSF51905">
    <property type="entry name" value="FAD/NAD(P)-binding domain"/>
    <property type="match status" value="1"/>
</dbReference>
<dbReference type="Proteomes" id="UP000635565">
    <property type="component" value="Unassembled WGS sequence"/>
</dbReference>
<dbReference type="Gene3D" id="3.30.9.10">
    <property type="entry name" value="D-Amino Acid Oxidase, subunit A, domain 2"/>
    <property type="match status" value="1"/>
</dbReference>
<name>A0ABQ3VIU6_9CHLR</name>
<evidence type="ECO:0000313" key="5">
    <source>
        <dbReference type="EMBL" id="GHO85538.1"/>
    </source>
</evidence>
<organism evidence="5 6">
    <name type="scientific">Dictyobacter formicarum</name>
    <dbReference type="NCBI Taxonomy" id="2778368"/>
    <lineage>
        <taxon>Bacteria</taxon>
        <taxon>Bacillati</taxon>
        <taxon>Chloroflexota</taxon>
        <taxon>Ktedonobacteria</taxon>
        <taxon>Ktedonobacterales</taxon>
        <taxon>Dictyobacteraceae</taxon>
        <taxon>Dictyobacter</taxon>
    </lineage>
</organism>
<dbReference type="InterPro" id="IPR050641">
    <property type="entry name" value="RIFMO-like"/>
</dbReference>
<dbReference type="PRINTS" id="PR00420">
    <property type="entry name" value="RNGMNOXGNASE"/>
</dbReference>
<reference evidence="5 6" key="1">
    <citation type="journal article" date="2021" name="Int. J. Syst. Evol. Microbiol.">
        <title>Reticulibacter mediterranei gen. nov., sp. nov., within the new family Reticulibacteraceae fam. nov., and Ktedonospora formicarum gen. nov., sp. nov., Ktedonobacter robiniae sp. nov., Dictyobacter formicarum sp. nov. and Dictyobacter arantiisoli sp. nov., belonging to the class Ktedonobacteria.</title>
        <authorList>
            <person name="Yabe S."/>
            <person name="Zheng Y."/>
            <person name="Wang C.M."/>
            <person name="Sakai Y."/>
            <person name="Abe K."/>
            <person name="Yokota A."/>
            <person name="Donadio S."/>
            <person name="Cavaletti L."/>
            <person name="Monciardini P."/>
        </authorList>
    </citation>
    <scope>NUCLEOTIDE SEQUENCE [LARGE SCALE GENOMIC DNA]</scope>
    <source>
        <strain evidence="5 6">SOSP1-9</strain>
    </source>
</reference>
<comment type="cofactor">
    <cofactor evidence="1">
        <name>FAD</name>
        <dbReference type="ChEBI" id="CHEBI:57692"/>
    </cofactor>
</comment>
<dbReference type="PANTHER" id="PTHR43004">
    <property type="entry name" value="TRK SYSTEM POTASSIUM UPTAKE PROTEIN"/>
    <property type="match status" value="1"/>
</dbReference>
<keyword evidence="6" id="KW-1185">Reference proteome</keyword>
<accession>A0ABQ3VIU6</accession>
<dbReference type="Pfam" id="PF21274">
    <property type="entry name" value="Rng_hyd_C"/>
    <property type="match status" value="1"/>
</dbReference>
<proteinExistence type="predicted"/>
<protein>
    <submittedName>
        <fullName evidence="5">FAD-dependent oxidoreductase</fullName>
    </submittedName>
</protein>
<evidence type="ECO:0000256" key="1">
    <source>
        <dbReference type="ARBA" id="ARBA00001974"/>
    </source>
</evidence>
<evidence type="ECO:0000256" key="3">
    <source>
        <dbReference type="ARBA" id="ARBA00022827"/>
    </source>
</evidence>
<keyword evidence="2" id="KW-0285">Flavoprotein</keyword>
<dbReference type="Pfam" id="PF01494">
    <property type="entry name" value="FAD_binding_3"/>
    <property type="match status" value="1"/>
</dbReference>